<organism evidence="1 2">
    <name type="scientific">Sphingobium lactosutens DS20</name>
    <dbReference type="NCBI Taxonomy" id="1331060"/>
    <lineage>
        <taxon>Bacteria</taxon>
        <taxon>Pseudomonadati</taxon>
        <taxon>Pseudomonadota</taxon>
        <taxon>Alphaproteobacteria</taxon>
        <taxon>Sphingomonadales</taxon>
        <taxon>Sphingomonadaceae</taxon>
        <taxon>Sphingobium</taxon>
    </lineage>
</organism>
<dbReference type="AlphaFoldDB" id="T0HC04"/>
<reference evidence="1 2" key="1">
    <citation type="journal article" date="2013" name="Genome Announc.">
        <title>Draft Genome Sequence of Sphingobium lactosutens Strain DS20T, Isolated from a Hexachlorocyclohexane Dumpsite.</title>
        <authorList>
            <person name="Kumar R."/>
            <person name="Dwivedi V."/>
            <person name="Negi V."/>
            <person name="Khurana J.P."/>
            <person name="Lal R."/>
        </authorList>
    </citation>
    <scope>NUCLEOTIDE SEQUENCE [LARGE SCALE GENOMIC DNA]</scope>
    <source>
        <strain evidence="1 2">DS20</strain>
    </source>
</reference>
<evidence type="ECO:0000313" key="2">
    <source>
        <dbReference type="Proteomes" id="UP000015531"/>
    </source>
</evidence>
<accession>T0HC04</accession>
<name>T0HC04_9SPHN</name>
<dbReference type="EMBL" id="ATDP01000093">
    <property type="protein sequence ID" value="EQB13846.1"/>
    <property type="molecule type" value="Genomic_DNA"/>
</dbReference>
<comment type="caution">
    <text evidence="1">The sequence shown here is derived from an EMBL/GenBank/DDBJ whole genome shotgun (WGS) entry which is preliminary data.</text>
</comment>
<dbReference type="eggNOG" id="ENOG502ZZDM">
    <property type="taxonomic scope" value="Bacteria"/>
</dbReference>
<proteinExistence type="predicted"/>
<evidence type="ECO:0000313" key="1">
    <source>
        <dbReference type="EMBL" id="EQB13846.1"/>
    </source>
</evidence>
<dbReference type="PATRIC" id="fig|1331060.3.peg.2887"/>
<keyword evidence="2" id="KW-1185">Reference proteome</keyword>
<protein>
    <submittedName>
        <fullName evidence="1">Uncharacterized protein</fullName>
    </submittedName>
</protein>
<gene>
    <name evidence="1" type="ORF">RLDS_15060</name>
</gene>
<sequence length="66" mass="6893">MKAKVQGARNMEKTTNMREIGQLMSVAIAAVLFGSTMILSAVGPARASEAPILASSDMPAPARYLA</sequence>
<dbReference type="Proteomes" id="UP000015531">
    <property type="component" value="Unassembled WGS sequence"/>
</dbReference>